<dbReference type="InterPro" id="IPR013752">
    <property type="entry name" value="KPA_reductase"/>
</dbReference>
<dbReference type="OrthoDB" id="9796561at2"/>
<evidence type="ECO:0000256" key="6">
    <source>
        <dbReference type="ARBA" id="ARBA00022655"/>
    </source>
</evidence>
<dbReference type="RefSeq" id="WP_133039287.1">
    <property type="nucleotide sequence ID" value="NZ_SLWF01000016.1"/>
</dbReference>
<comment type="caution">
    <text evidence="14">The sequence shown here is derived from an EMBL/GenBank/DDBJ whole genome shotgun (WGS) entry which is preliminary data.</text>
</comment>
<dbReference type="SUPFAM" id="SSF51735">
    <property type="entry name" value="NAD(P)-binding Rossmann-fold domains"/>
    <property type="match status" value="1"/>
</dbReference>
<evidence type="ECO:0000256" key="7">
    <source>
        <dbReference type="ARBA" id="ARBA00022857"/>
    </source>
</evidence>
<dbReference type="InterPro" id="IPR013332">
    <property type="entry name" value="KPR_N"/>
</dbReference>
<evidence type="ECO:0000259" key="13">
    <source>
        <dbReference type="Pfam" id="PF08546"/>
    </source>
</evidence>
<dbReference type="Gene3D" id="3.40.50.720">
    <property type="entry name" value="NAD(P)-binding Rossmann-like Domain"/>
    <property type="match status" value="1"/>
</dbReference>
<proteinExistence type="inferred from homology"/>
<dbReference type="GO" id="GO:0015940">
    <property type="term" value="P:pantothenate biosynthetic process"/>
    <property type="evidence" value="ECO:0007669"/>
    <property type="project" value="UniProtKB-UniPathway"/>
</dbReference>
<protein>
    <recommendedName>
        <fullName evidence="5 11">2-dehydropantoate 2-reductase</fullName>
        <ecNumber evidence="4 11">1.1.1.169</ecNumber>
    </recommendedName>
    <alternativeName>
        <fullName evidence="9 11">Ketopantoate reductase</fullName>
    </alternativeName>
</protein>
<dbReference type="SUPFAM" id="SSF48179">
    <property type="entry name" value="6-phosphogluconate dehydrogenase C-terminal domain-like"/>
    <property type="match status" value="1"/>
</dbReference>
<comment type="similarity">
    <text evidence="3 11">Belongs to the ketopantoate reductase family.</text>
</comment>
<evidence type="ECO:0000313" key="14">
    <source>
        <dbReference type="EMBL" id="TCN83080.1"/>
    </source>
</evidence>
<dbReference type="FunFam" id="3.40.50.720:FF:000307">
    <property type="entry name" value="2-dehydropantoate 2-reductase"/>
    <property type="match status" value="1"/>
</dbReference>
<dbReference type="InterPro" id="IPR051402">
    <property type="entry name" value="KPR-Related"/>
</dbReference>
<keyword evidence="15" id="KW-1185">Reference proteome</keyword>
<dbReference type="UniPathway" id="UPA00028">
    <property type="reaction ID" value="UER00004"/>
</dbReference>
<dbReference type="InterPro" id="IPR008927">
    <property type="entry name" value="6-PGluconate_DH-like_C_sf"/>
</dbReference>
<evidence type="ECO:0000256" key="8">
    <source>
        <dbReference type="ARBA" id="ARBA00023002"/>
    </source>
</evidence>
<evidence type="ECO:0000256" key="2">
    <source>
        <dbReference type="ARBA" id="ARBA00004994"/>
    </source>
</evidence>
<evidence type="ECO:0000256" key="4">
    <source>
        <dbReference type="ARBA" id="ARBA00013014"/>
    </source>
</evidence>
<evidence type="ECO:0000256" key="5">
    <source>
        <dbReference type="ARBA" id="ARBA00019465"/>
    </source>
</evidence>
<dbReference type="Gene3D" id="1.10.1040.10">
    <property type="entry name" value="N-(1-d-carboxylethyl)-l-norvaline Dehydrogenase, domain 2"/>
    <property type="match status" value="1"/>
</dbReference>
<evidence type="ECO:0000259" key="12">
    <source>
        <dbReference type="Pfam" id="PF02558"/>
    </source>
</evidence>
<evidence type="ECO:0000256" key="11">
    <source>
        <dbReference type="RuleBase" id="RU362068"/>
    </source>
</evidence>
<dbReference type="AlphaFoldDB" id="A0A4R2F7S3"/>
<feature type="domain" description="Ketopantoate reductase C-terminal" evidence="13">
    <location>
        <begin position="178"/>
        <end position="296"/>
    </location>
</feature>
<dbReference type="InterPro" id="IPR036291">
    <property type="entry name" value="NAD(P)-bd_dom_sf"/>
</dbReference>
<dbReference type="FunFam" id="1.10.1040.10:FF:000017">
    <property type="entry name" value="2-dehydropantoate 2-reductase"/>
    <property type="match status" value="1"/>
</dbReference>
<accession>A0A4R2F7S3</accession>
<dbReference type="PANTHER" id="PTHR21708">
    <property type="entry name" value="PROBABLE 2-DEHYDROPANTOATE 2-REDUCTASE"/>
    <property type="match status" value="1"/>
</dbReference>
<dbReference type="PANTHER" id="PTHR21708:SF26">
    <property type="entry name" value="2-DEHYDROPANTOATE 2-REDUCTASE"/>
    <property type="match status" value="1"/>
</dbReference>
<keyword evidence="7 11" id="KW-0521">NADP</keyword>
<keyword evidence="8 11" id="KW-0560">Oxidoreductase</keyword>
<sequence>MKITVIGAGGVGGYFGGRLAAAGEDVTFVARGAHLKAMQQQGLKINSPLGDVWLPEVKAVDHPAKAGAADLYIVAVKLWDTEDVAAQLQPLVNGDAAVLSLQNGVQKDDMLKRYIPAQNIIGGVSYIAASIAEPGVIHHGGKLQKLAFGEYGRATSARCEAFQHSCQLAGIDTELSDDITLRIWEKFVFLVGFSGTTTLFRTTIGPIRSDKEKRQLLLTAMQEVVNVAQAKGIAFHPEFAEQRLLFTDTLPEDMPSSMKIDLDRGKRLELPWLSGAVVDMAKSLGLAVPANQHIVDELLPWAMGTTAK</sequence>
<gene>
    <name evidence="14" type="ORF">EDC91_11660</name>
</gene>
<dbReference type="InterPro" id="IPR003710">
    <property type="entry name" value="ApbA"/>
</dbReference>
<dbReference type="EC" id="1.1.1.169" evidence="4 11"/>
<evidence type="ECO:0000256" key="1">
    <source>
        <dbReference type="ARBA" id="ARBA00002919"/>
    </source>
</evidence>
<evidence type="ECO:0000256" key="9">
    <source>
        <dbReference type="ARBA" id="ARBA00032024"/>
    </source>
</evidence>
<dbReference type="InterPro" id="IPR013328">
    <property type="entry name" value="6PGD_dom2"/>
</dbReference>
<feature type="domain" description="Ketopantoate reductase N-terminal" evidence="12">
    <location>
        <begin position="3"/>
        <end position="151"/>
    </location>
</feature>
<dbReference type="GO" id="GO:0005737">
    <property type="term" value="C:cytoplasm"/>
    <property type="evidence" value="ECO:0007669"/>
    <property type="project" value="TreeGrafter"/>
</dbReference>
<organism evidence="14 15">
    <name type="scientific">Shewanella fodinae</name>
    <dbReference type="NCBI Taxonomy" id="552357"/>
    <lineage>
        <taxon>Bacteria</taxon>
        <taxon>Pseudomonadati</taxon>
        <taxon>Pseudomonadota</taxon>
        <taxon>Gammaproteobacteria</taxon>
        <taxon>Alteromonadales</taxon>
        <taxon>Shewanellaceae</taxon>
        <taxon>Shewanella</taxon>
    </lineage>
</organism>
<dbReference type="Pfam" id="PF08546">
    <property type="entry name" value="ApbA_C"/>
    <property type="match status" value="1"/>
</dbReference>
<evidence type="ECO:0000313" key="15">
    <source>
        <dbReference type="Proteomes" id="UP000294832"/>
    </source>
</evidence>
<reference evidence="14 15" key="1">
    <citation type="submission" date="2019-03" db="EMBL/GenBank/DDBJ databases">
        <title>Freshwater and sediment microbial communities from various areas in North America, analyzing microbe dynamics in response to fracking.</title>
        <authorList>
            <person name="Lamendella R."/>
        </authorList>
    </citation>
    <scope>NUCLEOTIDE SEQUENCE [LARGE SCALE GENOMIC DNA]</scope>
    <source>
        <strain evidence="14 15">74A</strain>
    </source>
</reference>
<evidence type="ECO:0000256" key="3">
    <source>
        <dbReference type="ARBA" id="ARBA00007870"/>
    </source>
</evidence>
<evidence type="ECO:0000256" key="10">
    <source>
        <dbReference type="ARBA" id="ARBA00048793"/>
    </source>
</evidence>
<dbReference type="NCBIfam" id="TIGR00745">
    <property type="entry name" value="apbA_panE"/>
    <property type="match status" value="1"/>
</dbReference>
<dbReference type="GO" id="GO:0008677">
    <property type="term" value="F:2-dehydropantoate 2-reductase activity"/>
    <property type="evidence" value="ECO:0007669"/>
    <property type="project" value="UniProtKB-EC"/>
</dbReference>
<comment type="catalytic activity">
    <reaction evidence="10 11">
        <text>(R)-pantoate + NADP(+) = 2-dehydropantoate + NADPH + H(+)</text>
        <dbReference type="Rhea" id="RHEA:16233"/>
        <dbReference type="ChEBI" id="CHEBI:11561"/>
        <dbReference type="ChEBI" id="CHEBI:15378"/>
        <dbReference type="ChEBI" id="CHEBI:15980"/>
        <dbReference type="ChEBI" id="CHEBI:57783"/>
        <dbReference type="ChEBI" id="CHEBI:58349"/>
        <dbReference type="EC" id="1.1.1.169"/>
    </reaction>
</comment>
<dbReference type="Proteomes" id="UP000294832">
    <property type="component" value="Unassembled WGS sequence"/>
</dbReference>
<dbReference type="EMBL" id="SLWF01000016">
    <property type="protein sequence ID" value="TCN83080.1"/>
    <property type="molecule type" value="Genomic_DNA"/>
</dbReference>
<comment type="function">
    <text evidence="1 11">Catalyzes the NADPH-dependent reduction of ketopantoate into pantoic acid.</text>
</comment>
<dbReference type="Pfam" id="PF02558">
    <property type="entry name" value="ApbA"/>
    <property type="match status" value="1"/>
</dbReference>
<keyword evidence="6 11" id="KW-0566">Pantothenate biosynthesis</keyword>
<comment type="pathway">
    <text evidence="2 11">Cofactor biosynthesis; (R)-pantothenate biosynthesis; (R)-pantoate from 3-methyl-2-oxobutanoate: step 2/2.</text>
</comment>
<name>A0A4R2F7S3_9GAMM</name>